<dbReference type="Proteomes" id="UP000219331">
    <property type="component" value="Unassembled WGS sequence"/>
</dbReference>
<sequence length="160" mass="17299">MSVSLVIDIDGLDEALVRLKPITDFEPAPLMEALAAIGESQTRRRIESEKTAPDGTPWPDNLAGTPILRETGRNLLDSVASQASAEVAEWGAAWEYAHVHQDGMTIVPREAKKLAFAFAGGFAVVDEVTIPARPFVGISDENREELREVVTDYLGIGGAR</sequence>
<dbReference type="Pfam" id="PF05069">
    <property type="entry name" value="Phage_tail_S"/>
    <property type="match status" value="1"/>
</dbReference>
<dbReference type="AlphaFoldDB" id="A0A285TU04"/>
<keyword evidence="3" id="KW-1185">Reference proteome</keyword>
<name>A0A285TU04_9HYPH</name>
<feature type="compositionally biased region" description="Basic and acidic residues" evidence="1">
    <location>
        <begin position="41"/>
        <end position="52"/>
    </location>
</feature>
<dbReference type="InterPro" id="IPR006522">
    <property type="entry name" value="Phage_virion_morphogenesis"/>
</dbReference>
<feature type="region of interest" description="Disordered" evidence="1">
    <location>
        <begin position="41"/>
        <end position="60"/>
    </location>
</feature>
<protein>
    <submittedName>
        <fullName evidence="2">Mu-like prophage protein gpG</fullName>
    </submittedName>
</protein>
<evidence type="ECO:0000313" key="3">
    <source>
        <dbReference type="Proteomes" id="UP000219331"/>
    </source>
</evidence>
<accession>A0A285TU04</accession>
<proteinExistence type="predicted"/>
<evidence type="ECO:0000256" key="1">
    <source>
        <dbReference type="SAM" id="MobiDB-lite"/>
    </source>
</evidence>
<dbReference type="EMBL" id="OBML01000017">
    <property type="protein sequence ID" value="SOC26837.1"/>
    <property type="molecule type" value="Genomic_DNA"/>
</dbReference>
<dbReference type="OrthoDB" id="2081253at2"/>
<evidence type="ECO:0000313" key="2">
    <source>
        <dbReference type="EMBL" id="SOC26837.1"/>
    </source>
</evidence>
<dbReference type="RefSeq" id="WP_097176609.1">
    <property type="nucleotide sequence ID" value="NZ_OBML01000017.1"/>
</dbReference>
<reference evidence="2 3" key="1">
    <citation type="submission" date="2017-08" db="EMBL/GenBank/DDBJ databases">
        <authorList>
            <person name="de Groot N.N."/>
        </authorList>
    </citation>
    <scope>NUCLEOTIDE SEQUENCE [LARGE SCALE GENOMIC DNA]</scope>
    <source>
        <strain evidence="2 3">USBA 352</strain>
    </source>
</reference>
<gene>
    <name evidence="2" type="ORF">SAMN05421512_1177</name>
</gene>
<organism evidence="2 3">
    <name type="scientific">Stappia indica</name>
    <dbReference type="NCBI Taxonomy" id="538381"/>
    <lineage>
        <taxon>Bacteria</taxon>
        <taxon>Pseudomonadati</taxon>
        <taxon>Pseudomonadota</taxon>
        <taxon>Alphaproteobacteria</taxon>
        <taxon>Hyphomicrobiales</taxon>
        <taxon>Stappiaceae</taxon>
        <taxon>Stappia</taxon>
    </lineage>
</organism>